<dbReference type="EMBL" id="CAICTM010000354">
    <property type="protein sequence ID" value="CAB9508639.1"/>
    <property type="molecule type" value="Genomic_DNA"/>
</dbReference>
<name>A0A9N8DZ12_9STRA</name>
<gene>
    <name evidence="1" type="ORF">SEMRO_355_G124910.1</name>
</gene>
<organism evidence="1 2">
    <name type="scientific">Seminavis robusta</name>
    <dbReference type="NCBI Taxonomy" id="568900"/>
    <lineage>
        <taxon>Eukaryota</taxon>
        <taxon>Sar</taxon>
        <taxon>Stramenopiles</taxon>
        <taxon>Ochrophyta</taxon>
        <taxon>Bacillariophyta</taxon>
        <taxon>Bacillariophyceae</taxon>
        <taxon>Bacillariophycidae</taxon>
        <taxon>Naviculales</taxon>
        <taxon>Naviculaceae</taxon>
        <taxon>Seminavis</taxon>
    </lineage>
</organism>
<sequence length="174" mass="18966">MSWINVSVRDGQDGAGSNAASVARIKITCPPGVIDATLDGPVTLQRFGDTTLFRIAIHYNNSRFNHAVLCISPNAAWTVSKPKKLISQNTRTRFLVMKFDLPEDNPEGFVKLEVTLPYDGEEGNAMLFAQAAVYASCVVCDRVNMEAADATTNDELDDESFESFQGTVSSLNLV</sequence>
<evidence type="ECO:0000313" key="1">
    <source>
        <dbReference type="EMBL" id="CAB9508639.1"/>
    </source>
</evidence>
<reference evidence="1" key="1">
    <citation type="submission" date="2020-06" db="EMBL/GenBank/DDBJ databases">
        <authorList>
            <consortium name="Plant Systems Biology data submission"/>
        </authorList>
    </citation>
    <scope>NUCLEOTIDE SEQUENCE</scope>
    <source>
        <strain evidence="1">D6</strain>
    </source>
</reference>
<comment type="caution">
    <text evidence="1">The sequence shown here is derived from an EMBL/GenBank/DDBJ whole genome shotgun (WGS) entry which is preliminary data.</text>
</comment>
<accession>A0A9N8DZ12</accession>
<dbReference type="AlphaFoldDB" id="A0A9N8DZ12"/>
<proteinExistence type="predicted"/>
<keyword evidence="2" id="KW-1185">Reference proteome</keyword>
<protein>
    <submittedName>
        <fullName evidence="1">Uncharacterized protein</fullName>
    </submittedName>
</protein>
<evidence type="ECO:0000313" key="2">
    <source>
        <dbReference type="Proteomes" id="UP001153069"/>
    </source>
</evidence>
<dbReference type="Proteomes" id="UP001153069">
    <property type="component" value="Unassembled WGS sequence"/>
</dbReference>